<reference evidence="1 2" key="1">
    <citation type="submission" date="2021-12" db="EMBL/GenBank/DDBJ databases">
        <title>Discovery of the Pendulisporaceae a myxobacterial family with distinct sporulation behavior and unique specialized metabolism.</title>
        <authorList>
            <person name="Garcia R."/>
            <person name="Popoff A."/>
            <person name="Bader C.D."/>
            <person name="Loehr J."/>
            <person name="Walesch S."/>
            <person name="Walt C."/>
            <person name="Boldt J."/>
            <person name="Bunk B."/>
            <person name="Haeckl F.J.F.P.J."/>
            <person name="Gunesch A.P."/>
            <person name="Birkelbach J."/>
            <person name="Nuebel U."/>
            <person name="Pietschmann T."/>
            <person name="Bach T."/>
            <person name="Mueller R."/>
        </authorList>
    </citation>
    <scope>NUCLEOTIDE SEQUENCE [LARGE SCALE GENOMIC DNA]</scope>
    <source>
        <strain evidence="1 2">MSr12523</strain>
    </source>
</reference>
<organism evidence="1 2">
    <name type="scientific">Pendulispora brunnea</name>
    <dbReference type="NCBI Taxonomy" id="2905690"/>
    <lineage>
        <taxon>Bacteria</taxon>
        <taxon>Pseudomonadati</taxon>
        <taxon>Myxococcota</taxon>
        <taxon>Myxococcia</taxon>
        <taxon>Myxococcales</taxon>
        <taxon>Sorangiineae</taxon>
        <taxon>Pendulisporaceae</taxon>
        <taxon>Pendulispora</taxon>
    </lineage>
</organism>
<evidence type="ECO:0000313" key="1">
    <source>
        <dbReference type="EMBL" id="WXA90514.1"/>
    </source>
</evidence>
<dbReference type="RefSeq" id="WP_394841127.1">
    <property type="nucleotide sequence ID" value="NZ_CP089982.1"/>
</dbReference>
<name>A0ABZ2JXL6_9BACT</name>
<keyword evidence="2" id="KW-1185">Reference proteome</keyword>
<dbReference type="Proteomes" id="UP001379533">
    <property type="component" value="Chromosome"/>
</dbReference>
<protein>
    <submittedName>
        <fullName evidence="1">Uncharacterized protein</fullName>
    </submittedName>
</protein>
<sequence length="136" mass="13871">MIALGKMSFLGLGVVAGIVSVMGVHLASAQSRAANAIPANAVVTADTDVAQIRQGHIYGSATGQINGPFIITDLAPRSAPDIKVYIVPGGTCSYSGTPALWTDREAHGMRLAVPTGYLACIPGGGNGVSWSGFIPY</sequence>
<proteinExistence type="predicted"/>
<dbReference type="EMBL" id="CP089982">
    <property type="protein sequence ID" value="WXA90514.1"/>
    <property type="molecule type" value="Genomic_DNA"/>
</dbReference>
<accession>A0ABZ2JXL6</accession>
<evidence type="ECO:0000313" key="2">
    <source>
        <dbReference type="Proteomes" id="UP001379533"/>
    </source>
</evidence>
<gene>
    <name evidence="1" type="ORF">LZC95_29160</name>
</gene>